<evidence type="ECO:0000313" key="3">
    <source>
        <dbReference type="Proteomes" id="UP000199048"/>
    </source>
</evidence>
<comment type="similarity">
    <text evidence="1">Belongs to the ros/MucR family.</text>
</comment>
<proteinExistence type="inferred from homology"/>
<dbReference type="EMBL" id="FOTK01000032">
    <property type="protein sequence ID" value="SFM46016.1"/>
    <property type="molecule type" value="Genomic_DNA"/>
</dbReference>
<dbReference type="Proteomes" id="UP000199048">
    <property type="component" value="Unassembled WGS sequence"/>
</dbReference>
<dbReference type="InterPro" id="IPR008807">
    <property type="entry name" value="ROS_MUCR"/>
</dbReference>
<sequence length="154" mass="16555">MKENTKFDRPSDIVTLTADIVAAYISNNSVPVAGLPGLIHSVRRTVSGLTLGGVPDAVVMDADVQRPSPAQIRKSVQQEGIVSFIDGKTYKTLKRHLTANGLSPQGYRERYGLPADYPMVAPSYAEWRSALAKSFGLGQPSVMAGRGRKARKAA</sequence>
<reference evidence="3" key="1">
    <citation type="submission" date="2016-10" db="EMBL/GenBank/DDBJ databases">
        <authorList>
            <person name="Varghese N."/>
            <person name="Submissions S."/>
        </authorList>
    </citation>
    <scope>NUCLEOTIDE SEQUENCE [LARGE SCALE GENOMIC DNA]</scope>
    <source>
        <strain evidence="3">BL36</strain>
    </source>
</reference>
<dbReference type="RefSeq" id="WP_092044735.1">
    <property type="nucleotide sequence ID" value="NZ_FOTK01000032.1"/>
</dbReference>
<dbReference type="STRING" id="582667.SAMN05192568_103252"/>
<organism evidence="2 3">
    <name type="scientific">Methylobacterium pseudosasicola</name>
    <dbReference type="NCBI Taxonomy" id="582667"/>
    <lineage>
        <taxon>Bacteria</taxon>
        <taxon>Pseudomonadati</taxon>
        <taxon>Pseudomonadota</taxon>
        <taxon>Alphaproteobacteria</taxon>
        <taxon>Hyphomicrobiales</taxon>
        <taxon>Methylobacteriaceae</taxon>
        <taxon>Methylobacterium</taxon>
    </lineage>
</organism>
<dbReference type="Gene3D" id="1.10.10.1550">
    <property type="entry name" value="ROS/MUCR transcriptional regulator protein"/>
    <property type="match status" value="1"/>
</dbReference>
<dbReference type="AlphaFoldDB" id="A0A1I4R211"/>
<dbReference type="GO" id="GO:0008270">
    <property type="term" value="F:zinc ion binding"/>
    <property type="evidence" value="ECO:0007669"/>
    <property type="project" value="InterPro"/>
</dbReference>
<dbReference type="Pfam" id="PF05443">
    <property type="entry name" value="ROS_MUCR"/>
    <property type="match status" value="1"/>
</dbReference>
<protein>
    <submittedName>
        <fullName evidence="2">Transcriptional regulator, MucR family</fullName>
    </submittedName>
</protein>
<dbReference type="InterPro" id="IPR041920">
    <property type="entry name" value="ROS/MUCR_sf"/>
</dbReference>
<dbReference type="GO" id="GO:0006355">
    <property type="term" value="P:regulation of DNA-templated transcription"/>
    <property type="evidence" value="ECO:0007669"/>
    <property type="project" value="InterPro"/>
</dbReference>
<name>A0A1I4R211_9HYPH</name>
<accession>A0A1I4R211</accession>
<gene>
    <name evidence="2" type="ORF">SAMN05192568_103252</name>
</gene>
<dbReference type="OrthoDB" id="9809693at2"/>
<dbReference type="GO" id="GO:0003677">
    <property type="term" value="F:DNA binding"/>
    <property type="evidence" value="ECO:0007669"/>
    <property type="project" value="InterPro"/>
</dbReference>
<evidence type="ECO:0000313" key="2">
    <source>
        <dbReference type="EMBL" id="SFM46016.1"/>
    </source>
</evidence>
<keyword evidence="3" id="KW-1185">Reference proteome</keyword>
<evidence type="ECO:0000256" key="1">
    <source>
        <dbReference type="ARBA" id="ARBA00007031"/>
    </source>
</evidence>